<feature type="domain" description="RNA polymerase sigma factor 70 region 4 type 2" evidence="7">
    <location>
        <begin position="104"/>
        <end position="156"/>
    </location>
</feature>
<dbReference type="Pfam" id="PF04542">
    <property type="entry name" value="Sigma70_r2"/>
    <property type="match status" value="1"/>
</dbReference>
<organism evidence="8 9">
    <name type="scientific">Nocardioides kongjuensis</name>
    <dbReference type="NCBI Taxonomy" id="349522"/>
    <lineage>
        <taxon>Bacteria</taxon>
        <taxon>Bacillati</taxon>
        <taxon>Actinomycetota</taxon>
        <taxon>Actinomycetes</taxon>
        <taxon>Propionibacteriales</taxon>
        <taxon>Nocardioidaceae</taxon>
        <taxon>Nocardioides</taxon>
    </lineage>
</organism>
<dbReference type="PANTHER" id="PTHR43133">
    <property type="entry name" value="RNA POLYMERASE ECF-TYPE SIGMA FACTO"/>
    <property type="match status" value="1"/>
</dbReference>
<dbReference type="InterPro" id="IPR039425">
    <property type="entry name" value="RNA_pol_sigma-70-like"/>
</dbReference>
<dbReference type="Gene3D" id="1.10.10.10">
    <property type="entry name" value="Winged helix-like DNA-binding domain superfamily/Winged helix DNA-binding domain"/>
    <property type="match status" value="1"/>
</dbReference>
<dbReference type="AlphaFoldDB" id="A0A852RPZ3"/>
<dbReference type="Proteomes" id="UP000582231">
    <property type="component" value="Unassembled WGS sequence"/>
</dbReference>
<dbReference type="Pfam" id="PF08281">
    <property type="entry name" value="Sigma70_r4_2"/>
    <property type="match status" value="1"/>
</dbReference>
<evidence type="ECO:0000256" key="1">
    <source>
        <dbReference type="ARBA" id="ARBA00010641"/>
    </source>
</evidence>
<dbReference type="InterPro" id="IPR013324">
    <property type="entry name" value="RNA_pol_sigma_r3/r4-like"/>
</dbReference>
<keyword evidence="9" id="KW-1185">Reference proteome</keyword>
<dbReference type="NCBIfam" id="TIGR02937">
    <property type="entry name" value="sigma70-ECF"/>
    <property type="match status" value="1"/>
</dbReference>
<dbReference type="PANTHER" id="PTHR43133:SF50">
    <property type="entry name" value="ECF RNA POLYMERASE SIGMA FACTOR SIGM"/>
    <property type="match status" value="1"/>
</dbReference>
<protein>
    <submittedName>
        <fullName evidence="8">RNA polymerase sigma-70 factor (Sigma-E family)</fullName>
    </submittedName>
</protein>
<dbReference type="CDD" id="cd06171">
    <property type="entry name" value="Sigma70_r4"/>
    <property type="match status" value="1"/>
</dbReference>
<dbReference type="EMBL" id="JACCBF010000001">
    <property type="protein sequence ID" value="NYD31316.1"/>
    <property type="molecule type" value="Genomic_DNA"/>
</dbReference>
<dbReference type="InterPro" id="IPR007627">
    <property type="entry name" value="RNA_pol_sigma70_r2"/>
</dbReference>
<evidence type="ECO:0000256" key="5">
    <source>
        <dbReference type="ARBA" id="ARBA00023163"/>
    </source>
</evidence>
<evidence type="ECO:0000313" key="8">
    <source>
        <dbReference type="EMBL" id="NYD31316.1"/>
    </source>
</evidence>
<proteinExistence type="inferred from homology"/>
<dbReference type="GO" id="GO:0003677">
    <property type="term" value="F:DNA binding"/>
    <property type="evidence" value="ECO:0007669"/>
    <property type="project" value="UniProtKB-KW"/>
</dbReference>
<accession>A0A852RPZ3</accession>
<name>A0A852RPZ3_9ACTN</name>
<dbReference type="RefSeq" id="WP_179727439.1">
    <property type="nucleotide sequence ID" value="NZ_BAABEF010000001.1"/>
</dbReference>
<feature type="domain" description="RNA polymerase sigma-70 region 2" evidence="6">
    <location>
        <begin position="13"/>
        <end position="79"/>
    </location>
</feature>
<dbReference type="InterPro" id="IPR014284">
    <property type="entry name" value="RNA_pol_sigma-70_dom"/>
</dbReference>
<keyword evidence="4" id="KW-0238">DNA-binding</keyword>
<keyword evidence="5" id="KW-0804">Transcription</keyword>
<reference evidence="8 9" key="1">
    <citation type="submission" date="2020-07" db="EMBL/GenBank/DDBJ databases">
        <title>Sequencing the genomes of 1000 actinobacteria strains.</title>
        <authorList>
            <person name="Klenk H.-P."/>
        </authorList>
    </citation>
    <scope>NUCLEOTIDE SEQUENCE [LARGE SCALE GENOMIC DNA]</scope>
    <source>
        <strain evidence="8 9">DSM 19082</strain>
    </source>
</reference>
<sequence length="172" mass="19201">MGHERDEEFAAYVEQRRPQLFRAAWLLCGDPHRAEDVVQAALTRLYVAWPRVRRADSVDAYVRRAVVNAHLDEGRRPWRRETSAGERLPDVPVPAAAPALEDRDALWSALRALPPGQRRVVVLRHWWGLSVEESAADLGISAGTVKSQTSAALAALRTALSDRSDELEENCS</sequence>
<dbReference type="GO" id="GO:0016987">
    <property type="term" value="F:sigma factor activity"/>
    <property type="evidence" value="ECO:0007669"/>
    <property type="project" value="UniProtKB-KW"/>
</dbReference>
<keyword evidence="2" id="KW-0805">Transcription regulation</keyword>
<dbReference type="InterPro" id="IPR036388">
    <property type="entry name" value="WH-like_DNA-bd_sf"/>
</dbReference>
<evidence type="ECO:0000256" key="4">
    <source>
        <dbReference type="ARBA" id="ARBA00023125"/>
    </source>
</evidence>
<comment type="similarity">
    <text evidence="1">Belongs to the sigma-70 factor family. ECF subfamily.</text>
</comment>
<evidence type="ECO:0000256" key="2">
    <source>
        <dbReference type="ARBA" id="ARBA00023015"/>
    </source>
</evidence>
<keyword evidence="3" id="KW-0731">Sigma factor</keyword>
<evidence type="ECO:0000313" key="9">
    <source>
        <dbReference type="Proteomes" id="UP000582231"/>
    </source>
</evidence>
<dbReference type="NCBIfam" id="TIGR02983">
    <property type="entry name" value="SigE-fam_strep"/>
    <property type="match status" value="1"/>
</dbReference>
<evidence type="ECO:0000256" key="3">
    <source>
        <dbReference type="ARBA" id="ARBA00023082"/>
    </source>
</evidence>
<dbReference type="InterPro" id="IPR013325">
    <property type="entry name" value="RNA_pol_sigma_r2"/>
</dbReference>
<dbReference type="Gene3D" id="1.10.1740.10">
    <property type="match status" value="1"/>
</dbReference>
<dbReference type="SUPFAM" id="SSF88659">
    <property type="entry name" value="Sigma3 and sigma4 domains of RNA polymerase sigma factors"/>
    <property type="match status" value="1"/>
</dbReference>
<evidence type="ECO:0000259" key="6">
    <source>
        <dbReference type="Pfam" id="PF04542"/>
    </source>
</evidence>
<dbReference type="SUPFAM" id="SSF88946">
    <property type="entry name" value="Sigma2 domain of RNA polymerase sigma factors"/>
    <property type="match status" value="1"/>
</dbReference>
<dbReference type="GO" id="GO:0006352">
    <property type="term" value="P:DNA-templated transcription initiation"/>
    <property type="evidence" value="ECO:0007669"/>
    <property type="project" value="InterPro"/>
</dbReference>
<gene>
    <name evidence="8" type="ORF">BJ958_002862</name>
</gene>
<dbReference type="InterPro" id="IPR013249">
    <property type="entry name" value="RNA_pol_sigma70_r4_t2"/>
</dbReference>
<evidence type="ECO:0000259" key="7">
    <source>
        <dbReference type="Pfam" id="PF08281"/>
    </source>
</evidence>
<dbReference type="InterPro" id="IPR014325">
    <property type="entry name" value="RNA_pol_sigma-E_actinobac"/>
</dbReference>
<comment type="caution">
    <text evidence="8">The sequence shown here is derived from an EMBL/GenBank/DDBJ whole genome shotgun (WGS) entry which is preliminary data.</text>
</comment>